<evidence type="ECO:0000313" key="1">
    <source>
        <dbReference type="EMBL" id="VUZ47287.1"/>
    </source>
</evidence>
<organism evidence="1 2">
    <name type="scientific">Hymenolepis diminuta</name>
    <name type="common">Rat tapeworm</name>
    <dbReference type="NCBI Taxonomy" id="6216"/>
    <lineage>
        <taxon>Eukaryota</taxon>
        <taxon>Metazoa</taxon>
        <taxon>Spiralia</taxon>
        <taxon>Lophotrochozoa</taxon>
        <taxon>Platyhelminthes</taxon>
        <taxon>Cestoda</taxon>
        <taxon>Eucestoda</taxon>
        <taxon>Cyclophyllidea</taxon>
        <taxon>Hymenolepididae</taxon>
        <taxon>Hymenolepis</taxon>
    </lineage>
</organism>
<dbReference type="EMBL" id="CABIJS010000233">
    <property type="protein sequence ID" value="VUZ47287.1"/>
    <property type="molecule type" value="Genomic_DNA"/>
</dbReference>
<reference evidence="1 2" key="1">
    <citation type="submission" date="2019-07" db="EMBL/GenBank/DDBJ databases">
        <authorList>
            <person name="Jastrzebski P J."/>
            <person name="Paukszto L."/>
            <person name="Jastrzebski P J."/>
        </authorList>
    </citation>
    <scope>NUCLEOTIDE SEQUENCE [LARGE SCALE GENOMIC DNA]</scope>
    <source>
        <strain evidence="1 2">WMS-il1</strain>
    </source>
</reference>
<keyword evidence="2" id="KW-1185">Reference proteome</keyword>
<evidence type="ECO:0000313" key="2">
    <source>
        <dbReference type="Proteomes" id="UP000321570"/>
    </source>
</evidence>
<name>A0A564YIZ4_HYMDI</name>
<gene>
    <name evidence="1" type="ORF">WMSIL1_LOCUS6920</name>
</gene>
<dbReference type="Proteomes" id="UP000321570">
    <property type="component" value="Unassembled WGS sequence"/>
</dbReference>
<proteinExistence type="predicted"/>
<accession>A0A564YIZ4</accession>
<dbReference type="AlphaFoldDB" id="A0A564YIZ4"/>
<protein>
    <submittedName>
        <fullName evidence="1">Uncharacterized protein</fullName>
    </submittedName>
</protein>
<sequence length="50" mass="5548">MNLSQTLLNDIGSSSIEFNVYVRLPNNDLKSRHIGISICIGLAFGLELDR</sequence>